<sequence length="521" mass="60606">MDSLAIHGISLTTTQRRNQTDAPQRGSNNIRLQSPSATPQRRSQVGVSSMRFAQAQHLRPSPPKPMTMPELTKSLEAWQDPEDDVQDVEAKKRIKDCFKQRSNTLDLSFLSLSTLPDSFGRMEHLRYLSLANNRFSEIPQTLFNLTGLKLLNFSNNVLTEVPDSFKEFQKLEIFNAECNQLRKVSKELARLPNIKMVMLNHNRILKFPENIHNIKNLGLEDQLRLASFGDFSIEFGAQWEENFQSEDRSGYFEIWLARYEETLRLPEAKNYREAFKKRIGLLLDAMVKYPNLRAECYNKAMNVIATCHDGILFALYEMEIKNIEERMIASELSDEEVLREVERIFNFYRLQELSLLHSESHLYKNGVTAEEAEIDALETALFFYISPGNTLEMPLGTEKICFMRYNNMTLANHDDVAKAVAQIQREKIELGKSFLVDFVSDKEYWLNYLSNRYADFIAEHTQVFMDQMEQLEAKKDKISDYDYLIEANRIGKEKDESEQTLYHQLTKNIVVDSLIDDVYEI</sequence>
<dbReference type="GO" id="GO:0016567">
    <property type="term" value="P:protein ubiquitination"/>
    <property type="evidence" value="ECO:0007669"/>
    <property type="project" value="InterPro"/>
</dbReference>
<dbReference type="Pfam" id="PF14496">
    <property type="entry name" value="NEL"/>
    <property type="match status" value="1"/>
</dbReference>
<dbReference type="EMBL" id="CAJNRE010020637">
    <property type="protein sequence ID" value="CAF2237685.1"/>
    <property type="molecule type" value="Genomic_DNA"/>
</dbReference>
<dbReference type="SUPFAM" id="SSF52058">
    <property type="entry name" value="L domain-like"/>
    <property type="match status" value="1"/>
</dbReference>
<dbReference type="SMART" id="SM00369">
    <property type="entry name" value="LRR_TYP"/>
    <property type="match status" value="3"/>
</dbReference>
<evidence type="ECO:0000313" key="8">
    <source>
        <dbReference type="EMBL" id="CAF4400528.1"/>
    </source>
</evidence>
<dbReference type="InterPro" id="IPR003591">
    <property type="entry name" value="Leu-rich_rpt_typical-subtyp"/>
</dbReference>
<dbReference type="AlphaFoldDB" id="A0A814T5F6"/>
<dbReference type="PROSITE" id="PS52053">
    <property type="entry name" value="NEL"/>
    <property type="match status" value="1"/>
</dbReference>
<protein>
    <recommendedName>
        <fullName evidence="4">NEL domain-containing protein</fullName>
    </recommendedName>
</protein>
<dbReference type="PROSITE" id="PS51450">
    <property type="entry name" value="LRR"/>
    <property type="match status" value="1"/>
</dbReference>
<dbReference type="GO" id="GO:0004842">
    <property type="term" value="F:ubiquitin-protein transferase activity"/>
    <property type="evidence" value="ECO:0007669"/>
    <property type="project" value="InterPro"/>
</dbReference>
<dbReference type="EMBL" id="CAJNOV010003915">
    <property type="protein sequence ID" value="CAF1157273.1"/>
    <property type="molecule type" value="Genomic_DNA"/>
</dbReference>
<dbReference type="InterPro" id="IPR029487">
    <property type="entry name" value="NEL_dom"/>
</dbReference>
<dbReference type="EMBL" id="CAJOBI010001737">
    <property type="protein sequence ID" value="CAF3896989.1"/>
    <property type="molecule type" value="Genomic_DNA"/>
</dbReference>
<proteinExistence type="predicted"/>
<dbReference type="Proteomes" id="UP000663824">
    <property type="component" value="Unassembled WGS sequence"/>
</dbReference>
<dbReference type="InterPro" id="IPR001611">
    <property type="entry name" value="Leu-rich_rpt"/>
</dbReference>
<comment type="caution">
    <text evidence="5">The sequence shown here is derived from an EMBL/GenBank/DDBJ whole genome shotgun (WGS) entry which is preliminary data.</text>
</comment>
<feature type="region of interest" description="Disordered" evidence="3">
    <location>
        <begin position="1"/>
        <end position="45"/>
    </location>
</feature>
<evidence type="ECO:0000313" key="9">
    <source>
        <dbReference type="Proteomes" id="UP000663855"/>
    </source>
</evidence>
<evidence type="ECO:0000256" key="3">
    <source>
        <dbReference type="SAM" id="MobiDB-lite"/>
    </source>
</evidence>
<name>A0A814T5F6_9BILA</name>
<keyword evidence="2" id="KW-0677">Repeat</keyword>
<evidence type="ECO:0000259" key="4">
    <source>
        <dbReference type="PROSITE" id="PS52053"/>
    </source>
</evidence>
<evidence type="ECO:0000313" key="5">
    <source>
        <dbReference type="EMBL" id="CAF1157273.1"/>
    </source>
</evidence>
<dbReference type="Proteomes" id="UP000663855">
    <property type="component" value="Unassembled WGS sequence"/>
</dbReference>
<reference evidence="5" key="1">
    <citation type="submission" date="2021-02" db="EMBL/GenBank/DDBJ databases">
        <authorList>
            <person name="Nowell W R."/>
        </authorList>
    </citation>
    <scope>NUCLEOTIDE SEQUENCE</scope>
</reference>
<dbReference type="Gene3D" id="3.80.10.10">
    <property type="entry name" value="Ribonuclease Inhibitor"/>
    <property type="match status" value="1"/>
</dbReference>
<feature type="domain" description="NEL" evidence="4">
    <location>
        <begin position="214"/>
        <end position="521"/>
    </location>
</feature>
<dbReference type="Proteomes" id="UP000676336">
    <property type="component" value="Unassembled WGS sequence"/>
</dbReference>
<evidence type="ECO:0000313" key="7">
    <source>
        <dbReference type="EMBL" id="CAF3896989.1"/>
    </source>
</evidence>
<dbReference type="Proteomes" id="UP000681967">
    <property type="component" value="Unassembled WGS sequence"/>
</dbReference>
<dbReference type="GO" id="GO:0005737">
    <property type="term" value="C:cytoplasm"/>
    <property type="evidence" value="ECO:0007669"/>
    <property type="project" value="TreeGrafter"/>
</dbReference>
<evidence type="ECO:0000256" key="1">
    <source>
        <dbReference type="ARBA" id="ARBA00022614"/>
    </source>
</evidence>
<organism evidence="5 9">
    <name type="scientific">Rotaria magnacalcarata</name>
    <dbReference type="NCBI Taxonomy" id="392030"/>
    <lineage>
        <taxon>Eukaryota</taxon>
        <taxon>Metazoa</taxon>
        <taxon>Spiralia</taxon>
        <taxon>Gnathifera</taxon>
        <taxon>Rotifera</taxon>
        <taxon>Eurotatoria</taxon>
        <taxon>Bdelloidea</taxon>
        <taxon>Philodinida</taxon>
        <taxon>Philodinidae</taxon>
        <taxon>Rotaria</taxon>
    </lineage>
</organism>
<evidence type="ECO:0000313" key="6">
    <source>
        <dbReference type="EMBL" id="CAF2237685.1"/>
    </source>
</evidence>
<feature type="compositionally biased region" description="Polar residues" evidence="3">
    <location>
        <begin position="10"/>
        <end position="45"/>
    </location>
</feature>
<gene>
    <name evidence="8" type="ORF">BYL167_LOCUS31529</name>
    <name evidence="5" type="ORF">CJN711_LOCUS9833</name>
    <name evidence="6" type="ORF">MBJ925_LOCUS37197</name>
    <name evidence="7" type="ORF">SMN809_LOCUS6430</name>
</gene>
<evidence type="ECO:0000256" key="2">
    <source>
        <dbReference type="ARBA" id="ARBA00022737"/>
    </source>
</evidence>
<dbReference type="Pfam" id="PF13855">
    <property type="entry name" value="LRR_8"/>
    <property type="match status" value="1"/>
</dbReference>
<dbReference type="EMBL" id="CAJOBH010055672">
    <property type="protein sequence ID" value="CAF4400528.1"/>
    <property type="molecule type" value="Genomic_DNA"/>
</dbReference>
<accession>A0A814T5F6</accession>
<dbReference type="PANTHER" id="PTHR48051">
    <property type="match status" value="1"/>
</dbReference>
<keyword evidence="1" id="KW-0433">Leucine-rich repeat</keyword>
<dbReference type="InterPro" id="IPR032675">
    <property type="entry name" value="LRR_dom_sf"/>
</dbReference>
<dbReference type="PANTHER" id="PTHR48051:SF1">
    <property type="entry name" value="RAS SUPPRESSOR PROTEIN 1"/>
    <property type="match status" value="1"/>
</dbReference>
<dbReference type="InterPro" id="IPR050216">
    <property type="entry name" value="LRR_domain-containing"/>
</dbReference>
<dbReference type="Gene3D" id="1.20.58.360">
    <property type="entry name" value="Shigella T3SS effector IpaH defines"/>
    <property type="match status" value="1"/>
</dbReference>